<dbReference type="Pfam" id="PF18362">
    <property type="entry name" value="THB"/>
    <property type="match status" value="1"/>
</dbReference>
<dbReference type="CDD" id="cd00096">
    <property type="entry name" value="Ig"/>
    <property type="match status" value="2"/>
</dbReference>
<evidence type="ECO:0000259" key="5">
    <source>
        <dbReference type="PROSITE" id="PS50835"/>
    </source>
</evidence>
<dbReference type="InterPro" id="IPR040849">
    <property type="entry name" value="MyBP-C_THB"/>
</dbReference>
<evidence type="ECO:0000256" key="4">
    <source>
        <dbReference type="SAM" id="MobiDB-lite"/>
    </source>
</evidence>
<dbReference type="InterPro" id="IPR013098">
    <property type="entry name" value="Ig_I-set"/>
</dbReference>
<evidence type="ECO:0000256" key="1">
    <source>
        <dbReference type="ARBA" id="ARBA00022737"/>
    </source>
</evidence>
<protein>
    <recommendedName>
        <fullName evidence="5">Ig-like domain-containing protein</fullName>
    </recommendedName>
</protein>
<gene>
    <name evidence="6" type="ORF">AAFF_G00328240</name>
</gene>
<dbReference type="FunFam" id="2.60.40.10:FF:001342">
    <property type="entry name" value="titin isoform X1"/>
    <property type="match status" value="1"/>
</dbReference>
<dbReference type="InterPro" id="IPR013783">
    <property type="entry name" value="Ig-like_fold"/>
</dbReference>
<dbReference type="FunFam" id="2.60.40.10:FF:001272">
    <property type="entry name" value="titin isoform X1"/>
    <property type="match status" value="1"/>
</dbReference>
<dbReference type="SMART" id="SM00408">
    <property type="entry name" value="IGc2"/>
    <property type="match status" value="3"/>
</dbReference>
<dbReference type="PANTHER" id="PTHR13817:SF49">
    <property type="entry name" value="MYOSIN-BINDING PROTEIN H"/>
    <property type="match status" value="1"/>
</dbReference>
<feature type="compositionally biased region" description="Basic and acidic residues" evidence="4">
    <location>
        <begin position="674"/>
        <end position="695"/>
    </location>
</feature>
<feature type="compositionally biased region" description="Basic and acidic residues" evidence="4">
    <location>
        <begin position="551"/>
        <end position="566"/>
    </location>
</feature>
<keyword evidence="2" id="KW-0393">Immunoglobulin domain</keyword>
<dbReference type="SUPFAM" id="SSF48726">
    <property type="entry name" value="Immunoglobulin"/>
    <property type="match status" value="3"/>
</dbReference>
<organism evidence="6 7">
    <name type="scientific">Aldrovandia affinis</name>
    <dbReference type="NCBI Taxonomy" id="143900"/>
    <lineage>
        <taxon>Eukaryota</taxon>
        <taxon>Metazoa</taxon>
        <taxon>Chordata</taxon>
        <taxon>Craniata</taxon>
        <taxon>Vertebrata</taxon>
        <taxon>Euteleostomi</taxon>
        <taxon>Actinopterygii</taxon>
        <taxon>Neopterygii</taxon>
        <taxon>Teleostei</taxon>
        <taxon>Notacanthiformes</taxon>
        <taxon>Halosauridae</taxon>
        <taxon>Aldrovandia</taxon>
    </lineage>
</organism>
<evidence type="ECO:0000256" key="3">
    <source>
        <dbReference type="ARBA" id="ARBA00038352"/>
    </source>
</evidence>
<dbReference type="InterPro" id="IPR036179">
    <property type="entry name" value="Ig-like_dom_sf"/>
</dbReference>
<keyword evidence="1" id="KW-0677">Repeat</keyword>
<dbReference type="GO" id="GO:0045214">
    <property type="term" value="P:sarcomere organization"/>
    <property type="evidence" value="ECO:0007669"/>
    <property type="project" value="TreeGrafter"/>
</dbReference>
<dbReference type="Pfam" id="PF07679">
    <property type="entry name" value="I-set"/>
    <property type="match status" value="3"/>
</dbReference>
<feature type="compositionally biased region" description="Polar residues" evidence="4">
    <location>
        <begin position="706"/>
        <end position="721"/>
    </location>
</feature>
<feature type="compositionally biased region" description="Basic residues" evidence="4">
    <location>
        <begin position="696"/>
        <end position="705"/>
    </location>
</feature>
<evidence type="ECO:0000313" key="6">
    <source>
        <dbReference type="EMBL" id="KAJ8416946.1"/>
    </source>
</evidence>
<evidence type="ECO:0000313" key="7">
    <source>
        <dbReference type="Proteomes" id="UP001221898"/>
    </source>
</evidence>
<feature type="non-terminal residue" evidence="6">
    <location>
        <position position="1"/>
    </location>
</feature>
<dbReference type="Proteomes" id="UP001221898">
    <property type="component" value="Unassembled WGS sequence"/>
</dbReference>
<dbReference type="GO" id="GO:0031430">
    <property type="term" value="C:M band"/>
    <property type="evidence" value="ECO:0007669"/>
    <property type="project" value="TreeGrafter"/>
</dbReference>
<dbReference type="Gene3D" id="2.60.40.10">
    <property type="entry name" value="Immunoglobulins"/>
    <property type="match status" value="3"/>
</dbReference>
<feature type="region of interest" description="Disordered" evidence="4">
    <location>
        <begin position="1"/>
        <end position="23"/>
    </location>
</feature>
<name>A0AAD7TB89_9TELE</name>
<dbReference type="PROSITE" id="PS50835">
    <property type="entry name" value="IG_LIKE"/>
    <property type="match status" value="2"/>
</dbReference>
<keyword evidence="7" id="KW-1185">Reference proteome</keyword>
<feature type="region of interest" description="Disordered" evidence="4">
    <location>
        <begin position="470"/>
        <end position="721"/>
    </location>
</feature>
<dbReference type="SMART" id="SM00409">
    <property type="entry name" value="IG"/>
    <property type="match status" value="3"/>
</dbReference>
<feature type="compositionally biased region" description="Basic and acidic residues" evidence="4">
    <location>
        <begin position="574"/>
        <end position="634"/>
    </location>
</feature>
<feature type="compositionally biased region" description="Basic and acidic residues" evidence="4">
    <location>
        <begin position="470"/>
        <end position="479"/>
    </location>
</feature>
<dbReference type="AlphaFoldDB" id="A0AAD7TB89"/>
<comment type="caution">
    <text evidence="6">The sequence shown here is derived from an EMBL/GenBank/DDBJ whole genome shotgun (WGS) entry which is preliminary data.</text>
</comment>
<proteinExistence type="inferred from homology"/>
<feature type="domain" description="Ig-like" evidence="5">
    <location>
        <begin position="10"/>
        <end position="122"/>
    </location>
</feature>
<accession>A0AAD7TB89</accession>
<evidence type="ECO:0000256" key="2">
    <source>
        <dbReference type="ARBA" id="ARBA00023319"/>
    </source>
</evidence>
<feature type="domain" description="Ig-like" evidence="5">
    <location>
        <begin position="230"/>
        <end position="346"/>
    </location>
</feature>
<feature type="compositionally biased region" description="Basic and acidic residues" evidence="4">
    <location>
        <begin position="641"/>
        <end position="653"/>
    </location>
</feature>
<comment type="similarity">
    <text evidence="3">Belongs to the immunoglobulin superfamily. MyBP family.</text>
</comment>
<dbReference type="InterPro" id="IPR003598">
    <property type="entry name" value="Ig_sub2"/>
</dbReference>
<dbReference type="InterPro" id="IPR050964">
    <property type="entry name" value="Striated_Muscle_Regulatory"/>
</dbReference>
<feature type="compositionally biased region" description="Low complexity" evidence="4">
    <location>
        <begin position="1"/>
        <end position="12"/>
    </location>
</feature>
<dbReference type="EMBL" id="JAINUG010000005">
    <property type="protein sequence ID" value="KAJ8416946.1"/>
    <property type="molecule type" value="Genomic_DNA"/>
</dbReference>
<feature type="compositionally biased region" description="Basic and acidic residues" evidence="4">
    <location>
        <begin position="509"/>
        <end position="540"/>
    </location>
</feature>
<sequence>EKGKGAPAAPETAPAPAPAPATAKPVKLDNLFFIEEPKSTQVSEKSTATFIAKVGGDPIPNVKWMKGKWRQITHGGRVTVEQKGQEAKLEIREVTKTDSGQYRCIASNKDGEIECNTDLKVSEKKEAAALEGDFRAKLKKTPSKQKSPQQEQEIDIVELLRNVDPKEYEKYARMYGITDFRGLLQAIEFLKKEKEHETEKQEVEHGGKESDEDLAKLVSDLQKRMEQTEPITLVKDISDQTTVTNKEAVFECEIKINYPEISLSWYKGTQKLDTNDKYEIEIVGDRHMLKIKHCQLGDQGNYRVVCGPHISSAKLAVVDKQIHFTKRIQNIMVNERQSATFECEVSCNAIIAWYKDTWELNENPKYNFRSEGRRHFMTIRNVTSEDEGTYSVLARVEPRGEVKSTAQLYLSGKDFNVGMAIYDVPDSSLQGPYVLSEVTYRDETSSEHFFYEEETKMKAPRIPVDETVDRTTVGMREEVPTQVPEAYEKPEQEPAPTAVSEAAAPTKVPEARMPVEERITSVTEPEHKDRPSPTEYEEAKQLVPQPAPSPEDPRAKDRVTPTRDVPETIAHVSPEPKPHITAQRKEVPSKIEPEPKPAPSKKAEPEPHVRPQHKDVPSKIEPEPKPVPSKKAEPGPHVTPKLKEVPSKIEPEAKSAPSNKAEPTPHITPQCKEVPSKVEPEAKPAPSKKAEDSHPKFLRRKRNQCHQKQSALKRQSQFLPL</sequence>
<dbReference type="FunFam" id="2.60.40.10:FF:000800">
    <property type="entry name" value="Cardiac titin"/>
    <property type="match status" value="1"/>
</dbReference>
<reference evidence="6" key="1">
    <citation type="journal article" date="2023" name="Science">
        <title>Genome structures resolve the early diversification of teleost fishes.</title>
        <authorList>
            <person name="Parey E."/>
            <person name="Louis A."/>
            <person name="Montfort J."/>
            <person name="Bouchez O."/>
            <person name="Roques C."/>
            <person name="Iampietro C."/>
            <person name="Lluch J."/>
            <person name="Castinel A."/>
            <person name="Donnadieu C."/>
            <person name="Desvignes T."/>
            <person name="Floi Bucao C."/>
            <person name="Jouanno E."/>
            <person name="Wen M."/>
            <person name="Mejri S."/>
            <person name="Dirks R."/>
            <person name="Jansen H."/>
            <person name="Henkel C."/>
            <person name="Chen W.J."/>
            <person name="Zahm M."/>
            <person name="Cabau C."/>
            <person name="Klopp C."/>
            <person name="Thompson A.W."/>
            <person name="Robinson-Rechavi M."/>
            <person name="Braasch I."/>
            <person name="Lecointre G."/>
            <person name="Bobe J."/>
            <person name="Postlethwait J.H."/>
            <person name="Berthelot C."/>
            <person name="Roest Crollius H."/>
            <person name="Guiguen Y."/>
        </authorList>
    </citation>
    <scope>NUCLEOTIDE SEQUENCE</scope>
    <source>
        <strain evidence="6">NC1722</strain>
    </source>
</reference>
<dbReference type="InterPro" id="IPR003599">
    <property type="entry name" value="Ig_sub"/>
</dbReference>
<dbReference type="InterPro" id="IPR007110">
    <property type="entry name" value="Ig-like_dom"/>
</dbReference>
<dbReference type="PANTHER" id="PTHR13817">
    <property type="entry name" value="TITIN"/>
    <property type="match status" value="1"/>
</dbReference>